<comment type="caution">
    <text evidence="4">The sequence shown here is derived from an EMBL/GenBank/DDBJ whole genome shotgun (WGS) entry which is preliminary data.</text>
</comment>
<dbReference type="PRINTS" id="PR00111">
    <property type="entry name" value="ABHYDROLASE"/>
</dbReference>
<dbReference type="InterPro" id="IPR000639">
    <property type="entry name" value="Epox_hydrolase-like"/>
</dbReference>
<dbReference type="OrthoDB" id="2086224at2"/>
<dbReference type="PANTHER" id="PTHR42977:SF3">
    <property type="entry name" value="AB HYDROLASE-1 DOMAIN-CONTAINING PROTEIN"/>
    <property type="match status" value="1"/>
</dbReference>
<dbReference type="Gene3D" id="3.40.50.1820">
    <property type="entry name" value="alpha/beta hydrolase"/>
    <property type="match status" value="1"/>
</dbReference>
<accession>A0A3M8SS53</accession>
<dbReference type="RefSeq" id="WP_123089043.1">
    <property type="nucleotide sequence ID" value="NZ_RIBS01000010.1"/>
</dbReference>
<gene>
    <name evidence="4" type="ORF">EER27_15460</name>
</gene>
<evidence type="ECO:0000256" key="2">
    <source>
        <dbReference type="SAM" id="SignalP"/>
    </source>
</evidence>
<keyword evidence="5" id="KW-1185">Reference proteome</keyword>
<dbReference type="InterPro" id="IPR029058">
    <property type="entry name" value="AB_hydrolase_fold"/>
</dbReference>
<sequence length="335" mass="37615">MSAQSRYSRLPSRALRTTASLMLAASLALPSLALASSAASPEPATTRSEAHPVHYRKLTVDGVEIAYREAGPQNAPVLLLLHGFPTSSQMFRDLMPRLADRYRVIAPDYPGFGQSAAPAPDEFDYSFDHYAELMQSFTQQLGLQRYALYLMDYGAPVGFRLASRHPERVTALIVQNGNAYAEGIGEFWDPIKAYWKDNSAANREQLRKAALSPEATRWQYLDGVPDPTLVNPDAYTLDQAYLERPGNQDIQLAMIYDYQNNLPKYPEWQAYFRKHRPPTLVIWGKNDAIFLAAGAEAYRRDNSQAQVHLLDTGHFALETHAPQIATLIRDFLEGH</sequence>
<dbReference type="PRINTS" id="PR00412">
    <property type="entry name" value="EPOXHYDRLASE"/>
</dbReference>
<proteinExistence type="predicted"/>
<protein>
    <submittedName>
        <fullName evidence="4">Alpha/beta hydrolase</fullName>
    </submittedName>
</protein>
<reference evidence="4 5" key="1">
    <citation type="submission" date="2018-11" db="EMBL/GenBank/DDBJ databases">
        <title>Lysobacter cryohumiis sp. nov., isolated from soil in the Tianshan Mountains, Xinjiang, China.</title>
        <authorList>
            <person name="Luo Y."/>
            <person name="Sheng H."/>
        </authorList>
    </citation>
    <scope>NUCLEOTIDE SEQUENCE [LARGE SCALE GENOMIC DNA]</scope>
    <source>
        <strain evidence="4 5">ZS60</strain>
    </source>
</reference>
<evidence type="ECO:0000313" key="5">
    <source>
        <dbReference type="Proteomes" id="UP000267049"/>
    </source>
</evidence>
<dbReference type="InterPro" id="IPR000073">
    <property type="entry name" value="AB_hydrolase_1"/>
</dbReference>
<organism evidence="4 5">
    <name type="scientific">Montanilutibacter psychrotolerans</name>
    <dbReference type="NCBI Taxonomy" id="1327343"/>
    <lineage>
        <taxon>Bacteria</taxon>
        <taxon>Pseudomonadati</taxon>
        <taxon>Pseudomonadota</taxon>
        <taxon>Gammaproteobacteria</taxon>
        <taxon>Lysobacterales</taxon>
        <taxon>Lysobacteraceae</taxon>
        <taxon>Montanilutibacter</taxon>
    </lineage>
</organism>
<dbReference type="PANTHER" id="PTHR42977">
    <property type="entry name" value="HYDROLASE-RELATED"/>
    <property type="match status" value="1"/>
</dbReference>
<keyword evidence="1 4" id="KW-0378">Hydrolase</keyword>
<evidence type="ECO:0000259" key="3">
    <source>
        <dbReference type="Pfam" id="PF00561"/>
    </source>
</evidence>
<feature type="chain" id="PRO_5018197037" evidence="2">
    <location>
        <begin position="36"/>
        <end position="335"/>
    </location>
</feature>
<evidence type="ECO:0000313" key="4">
    <source>
        <dbReference type="EMBL" id="RNF82044.1"/>
    </source>
</evidence>
<dbReference type="InterPro" id="IPR051340">
    <property type="entry name" value="Haloalkane_dehalogenase"/>
</dbReference>
<evidence type="ECO:0000256" key="1">
    <source>
        <dbReference type="ARBA" id="ARBA00022801"/>
    </source>
</evidence>
<dbReference type="EMBL" id="RIBS01000010">
    <property type="protein sequence ID" value="RNF82044.1"/>
    <property type="molecule type" value="Genomic_DNA"/>
</dbReference>
<dbReference type="FunFam" id="3.40.50.1820:FF:000173">
    <property type="entry name" value="Alpha/beta hydrolase"/>
    <property type="match status" value="1"/>
</dbReference>
<dbReference type="SUPFAM" id="SSF53474">
    <property type="entry name" value="alpha/beta-Hydrolases"/>
    <property type="match status" value="1"/>
</dbReference>
<name>A0A3M8SS53_9GAMM</name>
<keyword evidence="2" id="KW-0732">Signal</keyword>
<feature type="signal peptide" evidence="2">
    <location>
        <begin position="1"/>
        <end position="35"/>
    </location>
</feature>
<dbReference type="GO" id="GO:0004301">
    <property type="term" value="F:epoxide hydrolase activity"/>
    <property type="evidence" value="ECO:0007669"/>
    <property type="project" value="TreeGrafter"/>
</dbReference>
<feature type="domain" description="AB hydrolase-1" evidence="3">
    <location>
        <begin position="76"/>
        <end position="320"/>
    </location>
</feature>
<dbReference type="Proteomes" id="UP000267049">
    <property type="component" value="Unassembled WGS sequence"/>
</dbReference>
<dbReference type="Pfam" id="PF00561">
    <property type="entry name" value="Abhydrolase_1"/>
    <property type="match status" value="1"/>
</dbReference>
<dbReference type="AlphaFoldDB" id="A0A3M8SS53"/>